<proteinExistence type="inferred from homology"/>
<dbReference type="Pfam" id="PF05505">
    <property type="entry name" value="Ebola_NP"/>
    <property type="match status" value="1"/>
</dbReference>
<evidence type="ECO:0000256" key="9">
    <source>
        <dbReference type="ARBA" id="ARBA00023274"/>
    </source>
</evidence>
<evidence type="ECO:0000256" key="13">
    <source>
        <dbReference type="PIRNR" id="PIRNR003900"/>
    </source>
</evidence>
<evidence type="ECO:0000256" key="4">
    <source>
        <dbReference type="ARBA" id="ARBA00022553"/>
    </source>
</evidence>
<dbReference type="GO" id="GO:0003723">
    <property type="term" value="F:RNA binding"/>
    <property type="evidence" value="ECO:0007669"/>
    <property type="project" value="UniProtKB-KW"/>
</dbReference>
<feature type="compositionally biased region" description="Polar residues" evidence="14">
    <location>
        <begin position="544"/>
        <end position="564"/>
    </location>
</feature>
<dbReference type="EMBL" id="KU182912">
    <property type="protein sequence ID" value="ALT19776.1"/>
    <property type="molecule type" value="Viral_cRNA"/>
</dbReference>
<evidence type="ECO:0000256" key="5">
    <source>
        <dbReference type="ARBA" id="ARBA00022561"/>
    </source>
</evidence>
<dbReference type="Proteomes" id="UP000175445">
    <property type="component" value="Genome"/>
</dbReference>
<evidence type="ECO:0000256" key="11">
    <source>
        <dbReference type="ARBA" id="ARBA00046636"/>
    </source>
</evidence>
<comment type="similarity">
    <text evidence="1 13">Belongs to the filoviruses nucleoprotein family.</text>
</comment>
<name>A0A0E3N979_9MONO</name>
<dbReference type="GO" id="GO:1990904">
    <property type="term" value="C:ribonucleoprotein complex"/>
    <property type="evidence" value="ECO:0007669"/>
    <property type="project" value="UniProtKB-KW"/>
</dbReference>
<dbReference type="InterPro" id="IPR008609">
    <property type="entry name" value="Ebola_NP"/>
</dbReference>
<evidence type="ECO:0000256" key="3">
    <source>
        <dbReference type="ARBA" id="ARBA00022497"/>
    </source>
</evidence>
<feature type="compositionally biased region" description="Acidic residues" evidence="14">
    <location>
        <begin position="461"/>
        <end position="476"/>
    </location>
</feature>
<feature type="region of interest" description="Disordered" evidence="14">
    <location>
        <begin position="418"/>
        <end position="640"/>
    </location>
</feature>
<protein>
    <recommendedName>
        <fullName evidence="2 13">Nucleoprotein</fullName>
    </recommendedName>
    <alternativeName>
        <fullName evidence="10 13">Nucleocapsid protein</fullName>
    </alternativeName>
</protein>
<keyword evidence="13 15" id="KW-0543">Viral nucleoprotein</keyword>
<dbReference type="PIRSF" id="PIRSF003900">
    <property type="entry name" value="N_FiloV"/>
    <property type="match status" value="1"/>
</dbReference>
<dbReference type="GO" id="GO:0019013">
    <property type="term" value="C:viral nucleocapsid"/>
    <property type="evidence" value="ECO:0007669"/>
    <property type="project" value="UniProtKB-UniRule"/>
</dbReference>
<dbReference type="EMBL" id="KR063670">
    <property type="protein sequence ID" value="AKB09533.1"/>
    <property type="molecule type" value="Viral_cRNA"/>
</dbReference>
<evidence type="ECO:0000256" key="1">
    <source>
        <dbReference type="ARBA" id="ARBA00005492"/>
    </source>
</evidence>
<organism evidence="15 17">
    <name type="scientific">Sudan ebolavirus</name>
    <dbReference type="NCBI Taxonomy" id="186540"/>
    <lineage>
        <taxon>Viruses</taxon>
        <taxon>Riboviria</taxon>
        <taxon>Orthornavirae</taxon>
        <taxon>Negarnaviricota</taxon>
        <taxon>Haploviricotina</taxon>
        <taxon>Monjiviricetes</taxon>
        <taxon>Mononegavirales</taxon>
        <taxon>Filoviridae</taxon>
        <taxon>Orthoebolavirus</taxon>
        <taxon>Orthoebolavirus sudanense</taxon>
    </lineage>
</organism>
<evidence type="ECO:0000256" key="7">
    <source>
        <dbReference type="ARBA" id="ARBA00022884"/>
    </source>
</evidence>
<keyword evidence="3" id="KW-1139">Helical capsid protein</keyword>
<evidence type="ECO:0000256" key="12">
    <source>
        <dbReference type="ARBA" id="ARBA00059530"/>
    </source>
</evidence>
<accession>A0A0E3N979</accession>
<dbReference type="GO" id="GO:0019074">
    <property type="term" value="P:viral RNA genome packaging"/>
    <property type="evidence" value="ECO:0007669"/>
    <property type="project" value="UniProtKB-UniRule"/>
</dbReference>
<evidence type="ECO:0000313" key="18">
    <source>
        <dbReference type="Proteomes" id="UP000175445"/>
    </source>
</evidence>
<gene>
    <name evidence="15" type="primary">NP</name>
    <name evidence="16" type="ORF">DF49_53412gpNP</name>
    <name evidence="15" type="ORF">DH33_45403gpNP</name>
</gene>
<evidence type="ECO:0000256" key="8">
    <source>
        <dbReference type="ARBA" id="ARBA00023200"/>
    </source>
</evidence>
<keyword evidence="9 13" id="KW-0687">Ribonucleoprotein</keyword>
<dbReference type="Proteomes" id="UP000143500">
    <property type="component" value="Genome"/>
</dbReference>
<reference evidence="15 17" key="1">
    <citation type="submission" date="2015-04" db="EMBL/GenBank/DDBJ databases">
        <authorList>
            <person name="Das S.R."/>
            <person name="Halpin R.A."/>
            <person name="Lin X."/>
            <person name="Ransier A."/>
            <person name="Fedorova N."/>
            <person name="Tsitrin T."/>
            <person name="Puri V."/>
            <person name="Stockwell T."/>
            <person name="Amedeo P."/>
            <person name="Bishop B."/>
            <person name="Gupta N."/>
            <person name="Katzel D."/>
            <person name="Schobel S."/>
            <person name="Shrivastava S."/>
            <person name="Alfson K."/>
            <person name="Wentworth D.E."/>
            <person name="Griffiths A."/>
        </authorList>
    </citation>
    <scope>NUCLEOTIDE SEQUENCE [LARGE SCALE GENOMIC DNA]</scope>
    <source>
        <strain evidence="15">Ebola virus/H.sapiens-tc/UGA/2000/Gulu-808892</strain>
    </source>
</reference>
<evidence type="ECO:0000313" key="17">
    <source>
        <dbReference type="Proteomes" id="UP000143500"/>
    </source>
</evidence>
<keyword evidence="6 13" id="KW-0946">Virion</keyword>
<comment type="subunit">
    <text evidence="11">Homooligomer. Homomultimerizes to form the nucleocapsid. Binds to viral genomic RNA. Interacts with VP35 and VP30 to form the nucleocapsid. Interacts with host PPP2R5C; this interaction leads to VP30 dephosphorylation and viral transcription. Interacts with VP24; this interaction facilitates nucleocapsid assembly and genome packaging. Interacts with matrix protein VP40; this interaction allows recruitment of the nucleocapsid into progeny virions. Interacts with host STAU1. Interacts with host NXF1 (via RNA-binding domain); this interaction recruits NXF1 to the inclusion bodies were viral replication takes place, probably to export viral mRNA-NXF1 complexes from these sites. Interacts with host CCDC92; this interaction sequesters NP in the host cytoplasm. Interacts with host TRIM14.</text>
</comment>
<reference evidence="16 18" key="2">
    <citation type="submission" date="2015-11" db="EMBL/GenBank/DDBJ databases">
        <authorList>
            <person name="Zhang Y."/>
            <person name="Guo Z."/>
        </authorList>
    </citation>
    <scope>NUCLEOTIDE SEQUENCE [LARGE SCALE GENOMIC DNA]</scope>
    <source>
        <strain evidence="16">Sudan virus/H. sapiens-tc/SDN/2000/Gulu-200011676</strain>
    </source>
</reference>
<feature type="compositionally biased region" description="Polar residues" evidence="14">
    <location>
        <begin position="616"/>
        <end position="625"/>
    </location>
</feature>
<keyword evidence="5 13" id="KW-0167">Capsid protein</keyword>
<evidence type="ECO:0000256" key="6">
    <source>
        <dbReference type="ARBA" id="ARBA00022844"/>
    </source>
</evidence>
<keyword evidence="7 13" id="KW-0694">RNA-binding</keyword>
<evidence type="ECO:0000313" key="15">
    <source>
        <dbReference type="EMBL" id="AKB09533.1"/>
    </source>
</evidence>
<dbReference type="GO" id="GO:0030430">
    <property type="term" value="C:host cell cytoplasm"/>
    <property type="evidence" value="ECO:0007669"/>
    <property type="project" value="UniProtKB-SubCell"/>
</dbReference>
<evidence type="ECO:0000256" key="2">
    <source>
        <dbReference type="ARBA" id="ARBA00014389"/>
    </source>
</evidence>
<comment type="subcellular location">
    <subcellularLocation>
        <location evidence="13">Virion</location>
    </subcellularLocation>
    <subcellularLocation>
        <location evidence="13">Host cytoplasm</location>
    </subcellularLocation>
</comment>
<feature type="compositionally biased region" description="Acidic residues" evidence="14">
    <location>
        <begin position="567"/>
        <end position="594"/>
    </location>
</feature>
<keyword evidence="4" id="KW-0597">Phosphoprotein</keyword>
<sequence length="738" mass="81839">MDKRVRGSWALGGQSEVDLDYHKILTAGLSVQQGIVRQRVIPVYVVSDLEGICQHIIQAFEAGVDFQDNADSFLLLLCLHHAYQGDHRLFLKSDAVQYLEGHGFRFEVREKENVHRLDELLPNVTGGKNLRRTLAAMPEEETTEANAGQFLSFASLFLPKLVVGEKACLEKVQRQIQVHAEQGLIQYPTSWQSVGHMMVIFRLMRTNFLIKFLLIHQGMHMVAGHDANDTVISNSVAQARFSGLLIVKTVLDHILQKTDLGVRLHPLARTAKVKNEVSSFKAALGSLAKHGEYAPFARLLNLSGVNNLEHGLYPQLSAIALGVATAHGSTLAGVNVGEQYQQLREAATEAEKQLQQYAETRELDNLGLDEQEKKILMSFHQKKNEISFQQTNAMVTLRKERLAKLTEAITTASKIKVGDRYPDDNDIPFPGPIYDETHPNPSDDNPDDSRDTTIPGGVVDPYDDESNNYPDYEDSAEGTTGDLDLFNLDDDDDDSQPGPPDRGQSKERAARTHGLQDPTLDGAKKVPELTPGSHQPGNLHITKPGSNTNQPQGNMSSTLQSMTPIQEESEPDDQKDDDDESLTSLDSEGDEDVESVSGENNPTVAPPAPVYKDTGVDTNQQNGPSNAVDGQGSESEALPINPEKGSALEETYYHLLKTQGPFEAINYYHLMSDEPIAFSTESGKEYIFPDSLEEAYPPWLSEKEALEKENRYLVIDGQQFFWPVMSLQDKFLAVLQHD</sequence>
<evidence type="ECO:0000256" key="14">
    <source>
        <dbReference type="SAM" id="MobiDB-lite"/>
    </source>
</evidence>
<keyword evidence="8 13" id="KW-1035">Host cytoplasm</keyword>
<comment type="function">
    <text evidence="12">Oligomerizes into helical capsid to encapsidate the viral genome, protecting it from nucleases and the cellular innate immune response. VP35 binds to and stabilizes monomeric NP, keeping it soluble. Upon virus replication, NP is recruited to bind cooperatively viral genomic RNA and VP35 is released. The encapsidated genomic RNA is termed the nucleocapsid and serves as template for transcription and replication. The nucleocapsid is helical with a pitch of 10.81 NP per turn and a diameter of about 22nm. Each NP binds to six nucleotides of viral genomic RNA, three being exposed to the solvant and three hidden into the nucleocapsid. Also recruits host PPP2R5C phosphatase to dephosphorylate VP30 and thereby promote viral transcription. Upon virion assembly and budding, NP binds to VP24 and possibly host STAU1.</text>
</comment>
<evidence type="ECO:0000313" key="16">
    <source>
        <dbReference type="EMBL" id="ALT19776.1"/>
    </source>
</evidence>
<dbReference type="GO" id="GO:0019029">
    <property type="term" value="C:helical viral capsid"/>
    <property type="evidence" value="ECO:0007669"/>
    <property type="project" value="UniProtKB-KW"/>
</dbReference>
<evidence type="ECO:0000256" key="10">
    <source>
        <dbReference type="ARBA" id="ARBA00033344"/>
    </source>
</evidence>